<dbReference type="Gene3D" id="3.30.450.20">
    <property type="entry name" value="PAS domain"/>
    <property type="match status" value="1"/>
</dbReference>
<evidence type="ECO:0000259" key="1">
    <source>
        <dbReference type="PROSITE" id="PS50112"/>
    </source>
</evidence>
<feature type="domain" description="PAS" evidence="1">
    <location>
        <begin position="23"/>
        <end position="62"/>
    </location>
</feature>
<name>A0ABU3N6E0_9SPHN</name>
<sequence>MQALTVIDPERIVDAAVEAARRGEQTLAETLDRLPAAVYLTDADGTVTHYNQACIALAGRQPAARQDRWCVTWRLYTQDGEYLPHDRCPMAVAIREGRRVRGERAIAERPDGSRIDFIPFPTPIFGAEGQVTGAVNLLIDLSDPRYVEFLRTQSARCRRLATSVGDVRTADILTAMAADYEEQVRQVVTPH</sequence>
<gene>
    <name evidence="2" type="ORF">MZO42_09350</name>
</gene>
<accession>A0ABU3N6E0</accession>
<comment type="caution">
    <text evidence="2">The sequence shown here is derived from an EMBL/GenBank/DDBJ whole genome shotgun (WGS) entry which is preliminary data.</text>
</comment>
<organism evidence="2">
    <name type="scientific">Sphingomonas psychrotolerans</name>
    <dbReference type="NCBI Taxonomy" id="1327635"/>
    <lineage>
        <taxon>Bacteria</taxon>
        <taxon>Pseudomonadati</taxon>
        <taxon>Pseudomonadota</taxon>
        <taxon>Alphaproteobacteria</taxon>
        <taxon>Sphingomonadales</taxon>
        <taxon>Sphingomonadaceae</taxon>
        <taxon>Sphingomonas</taxon>
    </lineage>
</organism>
<dbReference type="InterPro" id="IPR000014">
    <property type="entry name" value="PAS"/>
</dbReference>
<dbReference type="SUPFAM" id="SSF55785">
    <property type="entry name" value="PYP-like sensor domain (PAS domain)"/>
    <property type="match status" value="1"/>
</dbReference>
<proteinExistence type="predicted"/>
<protein>
    <recommendedName>
        <fullName evidence="1">PAS domain-containing protein</fullName>
    </recommendedName>
</protein>
<dbReference type="EMBL" id="JALMLT010000002">
    <property type="protein sequence ID" value="MDT8758900.1"/>
    <property type="molecule type" value="Genomic_DNA"/>
</dbReference>
<dbReference type="PROSITE" id="PS50112">
    <property type="entry name" value="PAS"/>
    <property type="match status" value="1"/>
</dbReference>
<evidence type="ECO:0000313" key="2">
    <source>
        <dbReference type="EMBL" id="MDT8758900.1"/>
    </source>
</evidence>
<dbReference type="InterPro" id="IPR035965">
    <property type="entry name" value="PAS-like_dom_sf"/>
</dbReference>
<reference evidence="2" key="1">
    <citation type="submission" date="2022-04" db="EMBL/GenBank/DDBJ databases">
        <title>Tomato heritable bacteria conferring resistance against bacterial wilt.</title>
        <authorList>
            <person name="Yin J."/>
        </authorList>
    </citation>
    <scope>NUCLEOTIDE SEQUENCE</scope>
    <source>
        <strain evidence="2">Cra20</strain>
    </source>
</reference>